<reference evidence="10 11" key="1">
    <citation type="submission" date="2016-10" db="EMBL/GenBank/DDBJ databases">
        <authorList>
            <person name="de Groot N.N."/>
        </authorList>
    </citation>
    <scope>NUCLEOTIDE SEQUENCE [LARGE SCALE GENOMIC DNA]</scope>
    <source>
        <strain evidence="10 11">CGMCC 1.12097</strain>
    </source>
</reference>
<keyword evidence="5 7" id="KW-0560">Oxidoreductase</keyword>
<evidence type="ECO:0000256" key="1">
    <source>
        <dbReference type="ARBA" id="ARBA00007118"/>
    </source>
</evidence>
<feature type="domain" description="Nitroreductase" evidence="9">
    <location>
        <begin position="11"/>
        <end position="170"/>
    </location>
</feature>
<evidence type="ECO:0000259" key="9">
    <source>
        <dbReference type="Pfam" id="PF00881"/>
    </source>
</evidence>
<dbReference type="GO" id="GO:0016491">
    <property type="term" value="F:oxidoreductase activity"/>
    <property type="evidence" value="ECO:0007669"/>
    <property type="project" value="UniProtKB-UniRule"/>
</dbReference>
<dbReference type="CDD" id="cd02135">
    <property type="entry name" value="YdjA-like"/>
    <property type="match status" value="1"/>
</dbReference>
<dbReference type="InterPro" id="IPR052530">
    <property type="entry name" value="NAD(P)H_nitroreductase"/>
</dbReference>
<comment type="similarity">
    <text evidence="1 7">Belongs to the nitroreductase family.</text>
</comment>
<dbReference type="InterPro" id="IPR029479">
    <property type="entry name" value="Nitroreductase"/>
</dbReference>
<dbReference type="SUPFAM" id="SSF55469">
    <property type="entry name" value="FMN-dependent nitroreductase-like"/>
    <property type="match status" value="1"/>
</dbReference>
<dbReference type="AlphaFoldDB" id="A0A1G5V0E7"/>
<feature type="binding site" description="in other chain" evidence="8">
    <location>
        <begin position="14"/>
        <end position="16"/>
    </location>
    <ligand>
        <name>FMN</name>
        <dbReference type="ChEBI" id="CHEBI:58210"/>
        <note>ligand shared between dimeric partners</note>
    </ligand>
</feature>
<evidence type="ECO:0000256" key="3">
    <source>
        <dbReference type="ARBA" id="ARBA00022643"/>
    </source>
</evidence>
<evidence type="ECO:0000256" key="5">
    <source>
        <dbReference type="ARBA" id="ARBA00023002"/>
    </source>
</evidence>
<dbReference type="PANTHER" id="PTHR43821">
    <property type="entry name" value="NAD(P)H NITROREDUCTASE YDJA-RELATED"/>
    <property type="match status" value="1"/>
</dbReference>
<dbReference type="InterPro" id="IPR000415">
    <property type="entry name" value="Nitroreductase-like"/>
</dbReference>
<dbReference type="InterPro" id="IPR026021">
    <property type="entry name" value="YdjA-like"/>
</dbReference>
<evidence type="ECO:0000313" key="10">
    <source>
        <dbReference type="EMBL" id="SDA38757.1"/>
    </source>
</evidence>
<keyword evidence="2 7" id="KW-0285">Flavoprotein</keyword>
<evidence type="ECO:0000256" key="4">
    <source>
        <dbReference type="ARBA" id="ARBA00022857"/>
    </source>
</evidence>
<dbReference type="PIRSF" id="PIRSF000232">
    <property type="entry name" value="YdjA"/>
    <property type="match status" value="1"/>
</dbReference>
<dbReference type="RefSeq" id="WP_091574595.1">
    <property type="nucleotide sequence ID" value="NZ_FMXM01000002.1"/>
</dbReference>
<comment type="cofactor">
    <cofactor evidence="8">
        <name>FMN</name>
        <dbReference type="ChEBI" id="CHEBI:58210"/>
    </cofactor>
    <text evidence="8">Binds 1 FMN per subunit.</text>
</comment>
<feature type="binding site" evidence="8">
    <location>
        <position position="45"/>
    </location>
    <ligand>
        <name>FMN</name>
        <dbReference type="ChEBI" id="CHEBI:58210"/>
        <note>ligand shared between dimeric partners</note>
    </ligand>
</feature>
<accession>A0A1G5V0E7</accession>
<keyword evidence="3 7" id="KW-0288">FMN</keyword>
<dbReference type="Proteomes" id="UP000198588">
    <property type="component" value="Unassembled WGS sequence"/>
</dbReference>
<evidence type="ECO:0000256" key="7">
    <source>
        <dbReference type="PIRNR" id="PIRNR000232"/>
    </source>
</evidence>
<dbReference type="STRING" id="1165689.SAMN02927914_00069"/>
<keyword evidence="4 7" id="KW-0521">NADP</keyword>
<name>A0A1G5V0E7_9HYPH</name>
<proteinExistence type="inferred from homology"/>
<dbReference type="PANTHER" id="PTHR43821:SF1">
    <property type="entry name" value="NAD(P)H NITROREDUCTASE YDJA-RELATED"/>
    <property type="match status" value="1"/>
</dbReference>
<keyword evidence="6 7" id="KW-0520">NAD</keyword>
<protein>
    <recommendedName>
        <fullName evidence="7">Putative NAD(P)H nitroreductase</fullName>
        <ecNumber evidence="7">1.-.-.-</ecNumber>
    </recommendedName>
</protein>
<dbReference type="EMBL" id="FMXM01000002">
    <property type="protein sequence ID" value="SDA38757.1"/>
    <property type="molecule type" value="Genomic_DNA"/>
</dbReference>
<dbReference type="EC" id="1.-.-.-" evidence="7"/>
<dbReference type="OrthoDB" id="9804207at2"/>
<dbReference type="Pfam" id="PF00881">
    <property type="entry name" value="Nitroreductase"/>
    <property type="match status" value="1"/>
</dbReference>
<organism evidence="10 11">
    <name type="scientific">Mesorhizobium qingshengii</name>
    <dbReference type="NCBI Taxonomy" id="1165689"/>
    <lineage>
        <taxon>Bacteria</taxon>
        <taxon>Pseudomonadati</taxon>
        <taxon>Pseudomonadota</taxon>
        <taxon>Alphaproteobacteria</taxon>
        <taxon>Hyphomicrobiales</taxon>
        <taxon>Phyllobacteriaceae</taxon>
        <taxon>Mesorhizobium</taxon>
    </lineage>
</organism>
<sequence length="199" mass="21328">MAGENPIINAILARRSISPRRLTAPGPDERQIRLMVEAAVAAPDHGRLRPWRFIVIHDEDREALASAFHDAALELDPNNFGDSAKREAEKAYNAPCLIAVVGRVETAHPVIPESEQWISIGAAIQNMLLAAEDIGFSAMIVSGKKVSTSALVRSFGLGPHENLVGFIAIGTYAGARPSLERAVPESIIAGWQPPVPGTD</sequence>
<evidence type="ECO:0000256" key="2">
    <source>
        <dbReference type="ARBA" id="ARBA00022630"/>
    </source>
</evidence>
<gene>
    <name evidence="10" type="ORF">SAMN02927914_00069</name>
</gene>
<evidence type="ECO:0000313" key="11">
    <source>
        <dbReference type="Proteomes" id="UP000198588"/>
    </source>
</evidence>
<dbReference type="Gene3D" id="3.40.109.10">
    <property type="entry name" value="NADH Oxidase"/>
    <property type="match status" value="1"/>
</dbReference>
<evidence type="ECO:0000256" key="6">
    <source>
        <dbReference type="ARBA" id="ARBA00023027"/>
    </source>
</evidence>
<evidence type="ECO:0000256" key="8">
    <source>
        <dbReference type="PIRSR" id="PIRSR000232-1"/>
    </source>
</evidence>